<feature type="transmembrane region" description="Helical" evidence="1">
    <location>
        <begin position="6"/>
        <end position="22"/>
    </location>
</feature>
<evidence type="ECO:0000313" key="3">
    <source>
        <dbReference type="EMBL" id="CAB4725991.1"/>
    </source>
</evidence>
<dbReference type="EMBL" id="CAEZYP010000035">
    <property type="protein sequence ID" value="CAB4725991.1"/>
    <property type="molecule type" value="Genomic_DNA"/>
</dbReference>
<protein>
    <submittedName>
        <fullName evidence="4">Unannotated protein</fullName>
    </submittedName>
</protein>
<keyword evidence="1" id="KW-1133">Transmembrane helix</keyword>
<dbReference type="EMBL" id="CAFABJ010000067">
    <property type="protein sequence ID" value="CAB4827837.1"/>
    <property type="molecule type" value="Genomic_DNA"/>
</dbReference>
<name>A0A6J7A4K1_9ZZZZ</name>
<dbReference type="EMBL" id="CAFBOY010000003">
    <property type="protein sequence ID" value="CAB4989126.1"/>
    <property type="molecule type" value="Genomic_DNA"/>
</dbReference>
<sequence>MEIGFLIIAIYAVAVITLVTRFDGSKKKPKRMTGRGGDFES</sequence>
<accession>A0A6J7A4K1</accession>
<keyword evidence="1" id="KW-0812">Transmembrane</keyword>
<evidence type="ECO:0000313" key="2">
    <source>
        <dbReference type="EMBL" id="CAB4611171.1"/>
    </source>
</evidence>
<evidence type="ECO:0000256" key="1">
    <source>
        <dbReference type="SAM" id="Phobius"/>
    </source>
</evidence>
<reference evidence="4" key="1">
    <citation type="submission" date="2020-05" db="EMBL/GenBank/DDBJ databases">
        <authorList>
            <person name="Chiriac C."/>
            <person name="Salcher M."/>
            <person name="Ghai R."/>
            <person name="Kavagutti S V."/>
        </authorList>
    </citation>
    <scope>NUCLEOTIDE SEQUENCE</scope>
</reference>
<organism evidence="4">
    <name type="scientific">freshwater metagenome</name>
    <dbReference type="NCBI Taxonomy" id="449393"/>
    <lineage>
        <taxon>unclassified sequences</taxon>
        <taxon>metagenomes</taxon>
        <taxon>ecological metagenomes</taxon>
    </lineage>
</organism>
<proteinExistence type="predicted"/>
<evidence type="ECO:0000313" key="4">
    <source>
        <dbReference type="EMBL" id="CAB4827837.1"/>
    </source>
</evidence>
<gene>
    <name evidence="2" type="ORF">UFOPK1856_00434</name>
    <name evidence="3" type="ORF">UFOPK2735_00364</name>
    <name evidence="4" type="ORF">UFOPK3217_00580</name>
    <name evidence="5" type="ORF">UFOPK4022_00066</name>
</gene>
<dbReference type="EMBL" id="CAEZUV010000044">
    <property type="protein sequence ID" value="CAB4611171.1"/>
    <property type="molecule type" value="Genomic_DNA"/>
</dbReference>
<dbReference type="AlphaFoldDB" id="A0A6J7A4K1"/>
<evidence type="ECO:0000313" key="5">
    <source>
        <dbReference type="EMBL" id="CAB4989126.1"/>
    </source>
</evidence>
<keyword evidence="1" id="KW-0472">Membrane</keyword>